<name>A0A9X8MTC8_9ACTN</name>
<evidence type="ECO:0000313" key="1">
    <source>
        <dbReference type="EMBL" id="SHL75751.1"/>
    </source>
</evidence>
<dbReference type="AlphaFoldDB" id="A0A9X8MTC8"/>
<protein>
    <submittedName>
        <fullName evidence="1">Uncharacterized protein</fullName>
    </submittedName>
</protein>
<accession>A0A9X8MTC8</accession>
<dbReference type="Proteomes" id="UP000184388">
    <property type="component" value="Unassembled WGS sequence"/>
</dbReference>
<comment type="caution">
    <text evidence="1">The sequence shown here is derived from an EMBL/GenBank/DDBJ whole genome shotgun (WGS) entry which is preliminary data.</text>
</comment>
<gene>
    <name evidence="1" type="ORF">SAMN05216268_10692</name>
</gene>
<organism evidence="1 2">
    <name type="scientific">Streptomyces yunnanensis</name>
    <dbReference type="NCBI Taxonomy" id="156453"/>
    <lineage>
        <taxon>Bacteria</taxon>
        <taxon>Bacillati</taxon>
        <taxon>Actinomycetota</taxon>
        <taxon>Actinomycetes</taxon>
        <taxon>Kitasatosporales</taxon>
        <taxon>Streptomycetaceae</taxon>
        <taxon>Streptomyces</taxon>
    </lineage>
</organism>
<proteinExistence type="predicted"/>
<reference evidence="2" key="1">
    <citation type="submission" date="2016-11" db="EMBL/GenBank/DDBJ databases">
        <authorList>
            <person name="Jaros S."/>
            <person name="Januszkiewicz K."/>
            <person name="Wedrychowicz H."/>
        </authorList>
    </citation>
    <scope>NUCLEOTIDE SEQUENCE [LARGE SCALE GENOMIC DNA]</scope>
    <source>
        <strain evidence="2">CGMCC 4.3555</strain>
    </source>
</reference>
<dbReference type="EMBL" id="FRBK01000006">
    <property type="protein sequence ID" value="SHL75751.1"/>
    <property type="molecule type" value="Genomic_DNA"/>
</dbReference>
<sequence length="220" mass="23847">MATDNPSPLASVAGFTEGPFANLVSGFSTQATTNLMLQATRACESACDRRLAPFIAVVETQRADAMDIEDAMDAYVPLDPTSQLGFSRAQSLGSTLLTRHFWVREHPPRYPELWTGSIASISLYRSYSGQQAVAVNTVQYETDTGHVRFQLGTFVPPGTTIQVTYSGGYSTVPADLVQACQYMAASMAVKQLDPVDGRSGHDPDALRADALEMLAPYTRR</sequence>
<dbReference type="RefSeq" id="WP_073444635.1">
    <property type="nucleotide sequence ID" value="NZ_FRBK01000006.1"/>
</dbReference>
<evidence type="ECO:0000313" key="2">
    <source>
        <dbReference type="Proteomes" id="UP000184388"/>
    </source>
</evidence>